<dbReference type="Proteomes" id="UP000261540">
    <property type="component" value="Unplaced"/>
</dbReference>
<name>A0A3B3QK26_9TELE</name>
<feature type="compositionally biased region" description="Low complexity" evidence="1">
    <location>
        <begin position="28"/>
        <end position="38"/>
    </location>
</feature>
<evidence type="ECO:0000313" key="3">
    <source>
        <dbReference type="Proteomes" id="UP000261540"/>
    </source>
</evidence>
<accession>A0A3B3QK26</accession>
<evidence type="ECO:0000313" key="2">
    <source>
        <dbReference type="Ensembl" id="ENSPKIP00000006189.1"/>
    </source>
</evidence>
<feature type="compositionally biased region" description="Polar residues" evidence="1">
    <location>
        <begin position="13"/>
        <end position="27"/>
    </location>
</feature>
<organism evidence="2 3">
    <name type="scientific">Paramormyrops kingsleyae</name>
    <dbReference type="NCBI Taxonomy" id="1676925"/>
    <lineage>
        <taxon>Eukaryota</taxon>
        <taxon>Metazoa</taxon>
        <taxon>Chordata</taxon>
        <taxon>Craniata</taxon>
        <taxon>Vertebrata</taxon>
        <taxon>Euteleostomi</taxon>
        <taxon>Actinopterygii</taxon>
        <taxon>Neopterygii</taxon>
        <taxon>Teleostei</taxon>
        <taxon>Osteoglossocephala</taxon>
        <taxon>Osteoglossomorpha</taxon>
        <taxon>Osteoglossiformes</taxon>
        <taxon>Mormyridae</taxon>
        <taxon>Paramormyrops</taxon>
    </lineage>
</organism>
<reference evidence="2" key="2">
    <citation type="submission" date="2025-09" db="UniProtKB">
        <authorList>
            <consortium name="Ensembl"/>
        </authorList>
    </citation>
    <scope>IDENTIFICATION</scope>
</reference>
<proteinExistence type="predicted"/>
<keyword evidence="3" id="KW-1185">Reference proteome</keyword>
<dbReference type="GeneTree" id="ENSGT01140000282783"/>
<dbReference type="Ensembl" id="ENSPKIT00000030210.1">
    <property type="protein sequence ID" value="ENSPKIP00000006189.1"/>
    <property type="gene ID" value="ENSPKIG00000022568.1"/>
</dbReference>
<reference evidence="2" key="1">
    <citation type="submission" date="2025-08" db="UniProtKB">
        <authorList>
            <consortium name="Ensembl"/>
        </authorList>
    </citation>
    <scope>IDENTIFICATION</scope>
</reference>
<dbReference type="AlphaFoldDB" id="A0A3B3QK26"/>
<evidence type="ECO:0000256" key="1">
    <source>
        <dbReference type="SAM" id="MobiDB-lite"/>
    </source>
</evidence>
<feature type="region of interest" description="Disordered" evidence="1">
    <location>
        <begin position="1"/>
        <end position="57"/>
    </location>
</feature>
<sequence length="71" mass="7213">MASGRTSLEGLKNITQTSSKAGTDSAGSSSPVVSPPTVADEASRQMQTAIDTAAGTASDAIEDFKQKLDPK</sequence>
<protein>
    <submittedName>
        <fullName evidence="2">Si:ch211-59p23.1</fullName>
    </submittedName>
</protein>